<reference evidence="3" key="1">
    <citation type="journal article" date="2019" name="Int. J. Syst. Evol. Microbiol.">
        <title>The Global Catalogue of Microorganisms (GCM) 10K type strain sequencing project: providing services to taxonomists for standard genome sequencing and annotation.</title>
        <authorList>
            <consortium name="The Broad Institute Genomics Platform"/>
            <consortium name="The Broad Institute Genome Sequencing Center for Infectious Disease"/>
            <person name="Wu L."/>
            <person name="Ma J."/>
        </authorList>
    </citation>
    <scope>NUCLEOTIDE SEQUENCE [LARGE SCALE GENOMIC DNA]</scope>
    <source>
        <strain evidence="3">JCM 9091</strain>
    </source>
</reference>
<sequence length="160" mass="16927">MTPDSGALTPTACKGPPGHRRFLRVAPCAGYYRHQRRWGHRVSHSHYFRAGTVWDGSAGGTVLVHGLTAGLLDPVDWTLAGGVRGLRLGGRNGGICMELKSGGSRKPDRAGALIAAVAGPSVLLLAHLAVPYVSLRVLLLPSIAVAALLTVALRRRRRGE</sequence>
<dbReference type="EMBL" id="BAAAUF010000066">
    <property type="protein sequence ID" value="GAA3070163.1"/>
    <property type="molecule type" value="Genomic_DNA"/>
</dbReference>
<proteinExistence type="predicted"/>
<feature type="transmembrane region" description="Helical" evidence="1">
    <location>
        <begin position="110"/>
        <end position="129"/>
    </location>
</feature>
<keyword evidence="1" id="KW-1133">Transmembrane helix</keyword>
<evidence type="ECO:0000256" key="1">
    <source>
        <dbReference type="SAM" id="Phobius"/>
    </source>
</evidence>
<evidence type="ECO:0000313" key="2">
    <source>
        <dbReference type="EMBL" id="GAA3070163.1"/>
    </source>
</evidence>
<name>A0ABP6M4B9_9ACTN</name>
<gene>
    <name evidence="2" type="ORF">GCM10010448_61510</name>
</gene>
<keyword evidence="1" id="KW-0812">Transmembrane</keyword>
<protein>
    <submittedName>
        <fullName evidence="2">Uncharacterized protein</fullName>
    </submittedName>
</protein>
<organism evidence="2 3">
    <name type="scientific">Streptomyces glomeratus</name>
    <dbReference type="NCBI Taxonomy" id="284452"/>
    <lineage>
        <taxon>Bacteria</taxon>
        <taxon>Bacillati</taxon>
        <taxon>Actinomycetota</taxon>
        <taxon>Actinomycetes</taxon>
        <taxon>Kitasatosporales</taxon>
        <taxon>Streptomycetaceae</taxon>
        <taxon>Streptomyces</taxon>
    </lineage>
</organism>
<keyword evidence="1" id="KW-0472">Membrane</keyword>
<feature type="transmembrane region" description="Helical" evidence="1">
    <location>
        <begin position="135"/>
        <end position="153"/>
    </location>
</feature>
<dbReference type="Proteomes" id="UP001501532">
    <property type="component" value="Unassembled WGS sequence"/>
</dbReference>
<keyword evidence="3" id="KW-1185">Reference proteome</keyword>
<evidence type="ECO:0000313" key="3">
    <source>
        <dbReference type="Proteomes" id="UP001501532"/>
    </source>
</evidence>
<comment type="caution">
    <text evidence="2">The sequence shown here is derived from an EMBL/GenBank/DDBJ whole genome shotgun (WGS) entry which is preliminary data.</text>
</comment>
<accession>A0ABP6M4B9</accession>